<evidence type="ECO:0000256" key="7">
    <source>
        <dbReference type="ARBA" id="ARBA00022840"/>
    </source>
</evidence>
<comment type="subunit">
    <text evidence="10">Monomer.</text>
</comment>
<keyword evidence="15" id="KW-1185">Reference proteome</keyword>
<dbReference type="EMBL" id="CWGJ01000028">
    <property type="protein sequence ID" value="CRX39488.1"/>
    <property type="molecule type" value="Genomic_DNA"/>
</dbReference>
<dbReference type="SUPFAM" id="SSF52540">
    <property type="entry name" value="P-loop containing nucleoside triphosphate hydrolases"/>
    <property type="match status" value="2"/>
</dbReference>
<comment type="function">
    <text evidence="2 10 12">Catalyzes the transfer of a dimethylallyl group onto the adenine at position 37 in tRNAs that read codons beginning with uridine, leading to the formation of N6-(dimethylallyl)adenosine (i(6)A).</text>
</comment>
<reference evidence="15" key="1">
    <citation type="submission" date="2015-06" db="EMBL/GenBank/DDBJ databases">
        <authorList>
            <person name="Bertelli C."/>
        </authorList>
    </citation>
    <scope>NUCLEOTIDE SEQUENCE [LARGE SCALE GENOMIC DNA]</scope>
    <source>
        <strain evidence="15">CRIB-30</strain>
    </source>
</reference>
<gene>
    <name evidence="10 14" type="primary">miaA</name>
    <name evidence="14" type="ORF">ELAC_2168</name>
</gene>
<comment type="cofactor">
    <cofactor evidence="1 10">
        <name>Mg(2+)</name>
        <dbReference type="ChEBI" id="CHEBI:18420"/>
    </cofactor>
</comment>
<dbReference type="AlphaFoldDB" id="A0A0H5DT11"/>
<dbReference type="GO" id="GO:0052381">
    <property type="term" value="F:tRNA dimethylallyltransferase activity"/>
    <property type="evidence" value="ECO:0007669"/>
    <property type="project" value="UniProtKB-UniRule"/>
</dbReference>
<dbReference type="HAMAP" id="MF_00185">
    <property type="entry name" value="IPP_trans"/>
    <property type="match status" value="1"/>
</dbReference>
<evidence type="ECO:0000256" key="9">
    <source>
        <dbReference type="ARBA" id="ARBA00049563"/>
    </source>
</evidence>
<dbReference type="Pfam" id="PF01715">
    <property type="entry name" value="IPPT"/>
    <property type="match status" value="1"/>
</dbReference>
<dbReference type="NCBIfam" id="TIGR00174">
    <property type="entry name" value="miaA"/>
    <property type="match status" value="1"/>
</dbReference>
<comment type="catalytic activity">
    <reaction evidence="9 10 11">
        <text>adenosine(37) in tRNA + dimethylallyl diphosphate = N(6)-dimethylallyladenosine(37) in tRNA + diphosphate</text>
        <dbReference type="Rhea" id="RHEA:26482"/>
        <dbReference type="Rhea" id="RHEA-COMP:10162"/>
        <dbReference type="Rhea" id="RHEA-COMP:10375"/>
        <dbReference type="ChEBI" id="CHEBI:33019"/>
        <dbReference type="ChEBI" id="CHEBI:57623"/>
        <dbReference type="ChEBI" id="CHEBI:74411"/>
        <dbReference type="ChEBI" id="CHEBI:74415"/>
        <dbReference type="EC" id="2.5.1.75"/>
    </reaction>
</comment>
<keyword evidence="6 10" id="KW-0547">Nucleotide-binding</keyword>
<feature type="region of interest" description="Interaction with substrate tRNA" evidence="10">
    <location>
        <begin position="67"/>
        <end position="70"/>
    </location>
</feature>
<feature type="binding site" evidence="10">
    <location>
        <begin position="44"/>
        <end position="49"/>
    </location>
    <ligand>
        <name>substrate</name>
    </ligand>
</feature>
<dbReference type="GO" id="GO:0006400">
    <property type="term" value="P:tRNA modification"/>
    <property type="evidence" value="ECO:0007669"/>
    <property type="project" value="TreeGrafter"/>
</dbReference>
<evidence type="ECO:0000256" key="5">
    <source>
        <dbReference type="ARBA" id="ARBA00022694"/>
    </source>
</evidence>
<dbReference type="EC" id="2.5.1.75" evidence="10"/>
<evidence type="ECO:0000256" key="6">
    <source>
        <dbReference type="ARBA" id="ARBA00022741"/>
    </source>
</evidence>
<dbReference type="InterPro" id="IPR039657">
    <property type="entry name" value="Dimethylallyltransferase"/>
</dbReference>
<dbReference type="OrthoDB" id="9776390at2"/>
<feature type="site" description="Interaction with substrate tRNA" evidence="10">
    <location>
        <position position="155"/>
    </location>
</feature>
<evidence type="ECO:0000256" key="10">
    <source>
        <dbReference type="HAMAP-Rule" id="MF_00185"/>
    </source>
</evidence>
<evidence type="ECO:0000256" key="12">
    <source>
        <dbReference type="RuleBase" id="RU003784"/>
    </source>
</evidence>
<evidence type="ECO:0000256" key="3">
    <source>
        <dbReference type="ARBA" id="ARBA00005842"/>
    </source>
</evidence>
<dbReference type="RefSeq" id="WP_098039354.1">
    <property type="nucleotide sequence ID" value="NZ_CWGJ01000028.1"/>
</dbReference>
<evidence type="ECO:0000256" key="11">
    <source>
        <dbReference type="RuleBase" id="RU003783"/>
    </source>
</evidence>
<keyword evidence="8 10" id="KW-0460">Magnesium</keyword>
<comment type="similarity">
    <text evidence="3 10 13">Belongs to the IPP transferase family.</text>
</comment>
<dbReference type="Gene3D" id="3.40.50.300">
    <property type="entry name" value="P-loop containing nucleotide triphosphate hydrolases"/>
    <property type="match status" value="1"/>
</dbReference>
<evidence type="ECO:0000256" key="2">
    <source>
        <dbReference type="ARBA" id="ARBA00003213"/>
    </source>
</evidence>
<evidence type="ECO:0000313" key="14">
    <source>
        <dbReference type="EMBL" id="CRX39488.1"/>
    </source>
</evidence>
<feature type="binding site" evidence="10">
    <location>
        <begin position="42"/>
        <end position="49"/>
    </location>
    <ligand>
        <name>ATP</name>
        <dbReference type="ChEBI" id="CHEBI:30616"/>
    </ligand>
</feature>
<evidence type="ECO:0000256" key="8">
    <source>
        <dbReference type="ARBA" id="ARBA00022842"/>
    </source>
</evidence>
<name>A0A0H5DT11_9BACT</name>
<sequence>MSSGASCEQEIERIFFGFGIQAQKQLSSKLTRPRKKVIVISGPTAVGKTNFSLELARELGGEIVSADSMQIYRGMDIGTAKLKQEDRQGIPHHLIDVCDVQDNFNVVDFYYESRHACQEILSRGSVPIVVGGSGFYLHSLIFGPPNGPPSVPEVRKKLEEELESKGVEEMFEKLKRLDPQYAASITCNDKQKIVRGIEIIQLTGKRVSKMTWKGRRKPLNFDFRCWFLYRPREHLYRLIDKRCDQMILEGFLEEVEMLDKNGIRLNSSASQAIGYRQALDYLKSKKTKEDYKIFIEKFKQATRNFAKRQFTWFRQEPSFRWLDMDLHDFEVALDMVVQDYHAGAGN</sequence>
<accession>A0A0H5DT11</accession>
<dbReference type="PANTHER" id="PTHR11088:SF60">
    <property type="entry name" value="TRNA DIMETHYLALLYLTRANSFERASE"/>
    <property type="match status" value="1"/>
</dbReference>
<dbReference type="InterPro" id="IPR018022">
    <property type="entry name" value="IPT"/>
</dbReference>
<keyword evidence="5 10" id="KW-0819">tRNA processing</keyword>
<comment type="caution">
    <text evidence="10">Lacks conserved residue(s) required for the propagation of feature annotation.</text>
</comment>
<dbReference type="Gene3D" id="1.10.20.140">
    <property type="match status" value="1"/>
</dbReference>
<dbReference type="GO" id="GO:0005524">
    <property type="term" value="F:ATP binding"/>
    <property type="evidence" value="ECO:0007669"/>
    <property type="project" value="UniProtKB-UniRule"/>
</dbReference>
<proteinExistence type="inferred from homology"/>
<evidence type="ECO:0000256" key="1">
    <source>
        <dbReference type="ARBA" id="ARBA00001946"/>
    </source>
</evidence>
<keyword evidence="7 10" id="KW-0067">ATP-binding</keyword>
<dbReference type="PANTHER" id="PTHR11088">
    <property type="entry name" value="TRNA DIMETHYLALLYLTRANSFERASE"/>
    <property type="match status" value="1"/>
</dbReference>
<dbReference type="InterPro" id="IPR027417">
    <property type="entry name" value="P-loop_NTPase"/>
</dbReference>
<feature type="site" description="Interaction with substrate tRNA" evidence="10">
    <location>
        <position position="133"/>
    </location>
</feature>
<dbReference type="Proteomes" id="UP000220251">
    <property type="component" value="Unassembled WGS sequence"/>
</dbReference>
<evidence type="ECO:0000256" key="4">
    <source>
        <dbReference type="ARBA" id="ARBA00022679"/>
    </source>
</evidence>
<organism evidence="14 15">
    <name type="scientific">Estrella lausannensis</name>
    <dbReference type="NCBI Taxonomy" id="483423"/>
    <lineage>
        <taxon>Bacteria</taxon>
        <taxon>Pseudomonadati</taxon>
        <taxon>Chlamydiota</taxon>
        <taxon>Chlamydiia</taxon>
        <taxon>Parachlamydiales</taxon>
        <taxon>Candidatus Criblamydiaceae</taxon>
        <taxon>Estrella</taxon>
    </lineage>
</organism>
<evidence type="ECO:0000256" key="13">
    <source>
        <dbReference type="RuleBase" id="RU003785"/>
    </source>
</evidence>
<protein>
    <recommendedName>
        <fullName evidence="10">tRNA dimethylallyltransferase</fullName>
        <ecNumber evidence="10">2.5.1.75</ecNumber>
    </recommendedName>
    <alternativeName>
        <fullName evidence="10">Dimethylallyl diphosphate:tRNA dimethylallyltransferase</fullName>
        <shortName evidence="10">DMAPP:tRNA dimethylallyltransferase</shortName>
        <shortName evidence="10">DMATase</shortName>
    </alternativeName>
    <alternativeName>
        <fullName evidence="10">Isopentenyl-diphosphate:tRNA isopentenyltransferase</fullName>
        <shortName evidence="10">IPP transferase</shortName>
        <shortName evidence="10">IPPT</shortName>
        <shortName evidence="10">IPTase</shortName>
    </alternativeName>
</protein>
<evidence type="ECO:0000313" key="15">
    <source>
        <dbReference type="Proteomes" id="UP000220251"/>
    </source>
</evidence>
<keyword evidence="4 10" id="KW-0808">Transferase</keyword>